<feature type="binding site" evidence="7">
    <location>
        <position position="460"/>
    </location>
    <ligand>
        <name>meso-2,6-diaminopimelate</name>
        <dbReference type="ChEBI" id="CHEBI:57791"/>
    </ligand>
</feature>
<dbReference type="Pfam" id="PF02875">
    <property type="entry name" value="Mur_ligase_C"/>
    <property type="match status" value="1"/>
</dbReference>
<feature type="binding site" evidence="7">
    <location>
        <begin position="403"/>
        <end position="406"/>
    </location>
    <ligand>
        <name>meso-2,6-diaminopimelate</name>
        <dbReference type="ChEBI" id="CHEBI:57791"/>
    </ligand>
</feature>
<dbReference type="GO" id="GO:0005737">
    <property type="term" value="C:cytoplasm"/>
    <property type="evidence" value="ECO:0007669"/>
    <property type="project" value="UniProtKB-SubCell"/>
</dbReference>
<keyword evidence="3 7" id="KW-0133">Cell shape</keyword>
<dbReference type="Gene3D" id="3.40.1390.10">
    <property type="entry name" value="MurE/MurF, N-terminal domain"/>
    <property type="match status" value="1"/>
</dbReference>
<keyword evidence="4 7" id="KW-0573">Peptidoglycan synthesis</keyword>
<dbReference type="EC" id="6.3.2.13" evidence="7"/>
<dbReference type="InterPro" id="IPR035911">
    <property type="entry name" value="MurE/MurF_N"/>
</dbReference>
<dbReference type="RefSeq" id="WP_151691409.1">
    <property type="nucleotide sequence ID" value="NZ_BMGX01000002.1"/>
</dbReference>
<feature type="binding site" evidence="7">
    <location>
        <position position="181"/>
    </location>
    <ligand>
        <name>UDP-N-acetyl-alpha-D-muramoyl-L-alanyl-D-glutamate</name>
        <dbReference type="ChEBI" id="CHEBI:83900"/>
    </ligand>
</feature>
<evidence type="ECO:0000259" key="11">
    <source>
        <dbReference type="Pfam" id="PF08245"/>
    </source>
</evidence>
<keyword evidence="2 7" id="KW-0132">Cell division</keyword>
<comment type="PTM">
    <text evidence="7">Carboxylation is probably crucial for Mg(2+) binding and, consequently, for the gamma-phosphate positioning of ATP.</text>
</comment>
<dbReference type="Pfam" id="PF01225">
    <property type="entry name" value="Mur_ligase"/>
    <property type="match status" value="1"/>
</dbReference>
<dbReference type="Pfam" id="PF08245">
    <property type="entry name" value="Mur_ligase_M"/>
    <property type="match status" value="1"/>
</dbReference>
<comment type="similarity">
    <text evidence="1 7">Belongs to the MurCDEF family. MurE subfamily.</text>
</comment>
<dbReference type="NCBIfam" id="NF001124">
    <property type="entry name" value="PRK00139.1-2"/>
    <property type="match status" value="1"/>
</dbReference>
<feature type="binding site" evidence="7">
    <location>
        <position position="456"/>
    </location>
    <ligand>
        <name>meso-2,6-diaminopimelate</name>
        <dbReference type="ChEBI" id="CHEBI:57791"/>
    </ligand>
</feature>
<protein>
    <recommendedName>
        <fullName evidence="7">UDP-N-acetylmuramoyl-L-alanyl-D-glutamate--2,6-diaminopimelate ligase</fullName>
        <ecNumber evidence="7">6.3.2.13</ecNumber>
    </recommendedName>
    <alternativeName>
        <fullName evidence="7">Meso-A2pm-adding enzyme</fullName>
    </alternativeName>
    <alternativeName>
        <fullName evidence="7">Meso-diaminopimelate-adding enzyme</fullName>
    </alternativeName>
    <alternativeName>
        <fullName evidence="7">UDP-MurNAc-L-Ala-D-Glu:meso-diaminopimelate ligase</fullName>
    </alternativeName>
    <alternativeName>
        <fullName evidence="7">UDP-MurNAc-tripeptide synthetase</fullName>
    </alternativeName>
    <alternativeName>
        <fullName evidence="7">UDP-N-acetylmuramyl-tripeptide synthetase</fullName>
    </alternativeName>
</protein>
<dbReference type="GO" id="GO:0008765">
    <property type="term" value="F:UDP-N-acetylmuramoylalanyl-D-glutamate-2,6-diaminopimelate ligase activity"/>
    <property type="evidence" value="ECO:0007669"/>
    <property type="project" value="UniProtKB-UniRule"/>
</dbReference>
<feature type="binding site" evidence="7">
    <location>
        <begin position="154"/>
        <end position="155"/>
    </location>
    <ligand>
        <name>UDP-N-acetyl-alpha-D-muramoyl-L-alanyl-D-glutamate</name>
        <dbReference type="ChEBI" id="CHEBI:83900"/>
    </ligand>
</feature>
<feature type="binding site" evidence="7">
    <location>
        <position position="379"/>
    </location>
    <ligand>
        <name>meso-2,6-diaminopimelate</name>
        <dbReference type="ChEBI" id="CHEBI:57791"/>
    </ligand>
</feature>
<keyword evidence="5 7" id="KW-0131">Cell cycle</keyword>
<comment type="caution">
    <text evidence="12">The sequence shown here is derived from an EMBL/GenBank/DDBJ whole genome shotgun (WGS) entry which is preliminary data.</text>
</comment>
<feature type="modified residue" description="N6-carboxylysine" evidence="7">
    <location>
        <position position="221"/>
    </location>
</feature>
<evidence type="ECO:0000313" key="12">
    <source>
        <dbReference type="EMBL" id="KAB2816837.1"/>
    </source>
</evidence>
<comment type="caution">
    <text evidence="7">Lacks conserved residue(s) required for the propagation of feature annotation.</text>
</comment>
<feature type="short sequence motif" description="Meso-diaminopimelate recognition motif" evidence="7">
    <location>
        <begin position="403"/>
        <end position="406"/>
    </location>
</feature>
<comment type="function">
    <text evidence="7">Catalyzes the addition of meso-diaminopimelic acid to the nucleotide precursor UDP-N-acetylmuramoyl-L-alanyl-D-glutamate (UMAG) in the biosynthesis of bacterial cell-wall peptidoglycan.</text>
</comment>
<dbReference type="EMBL" id="WBVQ01000001">
    <property type="protein sequence ID" value="KAB2816837.1"/>
    <property type="molecule type" value="Genomic_DNA"/>
</dbReference>
<dbReference type="GO" id="GO:0071555">
    <property type="term" value="P:cell wall organization"/>
    <property type="evidence" value="ECO:0007669"/>
    <property type="project" value="UniProtKB-KW"/>
</dbReference>
<dbReference type="InterPro" id="IPR000713">
    <property type="entry name" value="Mur_ligase_N"/>
</dbReference>
<evidence type="ECO:0000256" key="2">
    <source>
        <dbReference type="ARBA" id="ARBA00022618"/>
    </source>
</evidence>
<dbReference type="AlphaFoldDB" id="A0A6L3ZG91"/>
<evidence type="ECO:0000256" key="5">
    <source>
        <dbReference type="ARBA" id="ARBA00023306"/>
    </source>
</evidence>
<dbReference type="SUPFAM" id="SSF53244">
    <property type="entry name" value="MurD-like peptide ligases, peptide-binding domain"/>
    <property type="match status" value="1"/>
</dbReference>
<keyword evidence="7" id="KW-0547">Nucleotide-binding</keyword>
<dbReference type="InterPro" id="IPR036565">
    <property type="entry name" value="Mur-like_cat_sf"/>
</dbReference>
<keyword evidence="6 7" id="KW-0961">Cell wall biogenesis/degradation</keyword>
<reference evidence="12 13" key="1">
    <citation type="submission" date="2019-10" db="EMBL/GenBank/DDBJ databases">
        <title>Genome sequence of Phaeocystidibacter marisrubri JCM30614 (type strain).</title>
        <authorList>
            <person name="Bowman J.P."/>
        </authorList>
    </citation>
    <scope>NUCLEOTIDE SEQUENCE [LARGE SCALE GENOMIC DNA]</scope>
    <source>
        <strain evidence="12 13">JCM 30614</strain>
    </source>
</reference>
<comment type="pathway">
    <text evidence="7 8">Cell wall biogenesis; peptidoglycan biosynthesis.</text>
</comment>
<dbReference type="GO" id="GO:0009252">
    <property type="term" value="P:peptidoglycan biosynthetic process"/>
    <property type="evidence" value="ECO:0007669"/>
    <property type="project" value="UniProtKB-UniRule"/>
</dbReference>
<dbReference type="NCBIfam" id="TIGR01085">
    <property type="entry name" value="murE"/>
    <property type="match status" value="1"/>
</dbReference>
<accession>A0A6L3ZG91</accession>
<dbReference type="GO" id="GO:0008360">
    <property type="term" value="P:regulation of cell shape"/>
    <property type="evidence" value="ECO:0007669"/>
    <property type="project" value="UniProtKB-KW"/>
</dbReference>
<keyword evidence="7" id="KW-0460">Magnesium</keyword>
<feature type="domain" description="Mur ligase N-terminal catalytic" evidence="9">
    <location>
        <begin position="25"/>
        <end position="98"/>
    </location>
</feature>
<feature type="binding site" evidence="7">
    <location>
        <begin position="112"/>
        <end position="118"/>
    </location>
    <ligand>
        <name>ATP</name>
        <dbReference type="ChEBI" id="CHEBI:30616"/>
    </ligand>
</feature>
<dbReference type="Gene3D" id="3.40.1190.10">
    <property type="entry name" value="Mur-like, catalytic domain"/>
    <property type="match status" value="1"/>
</dbReference>
<feature type="binding site" evidence="7">
    <location>
        <position position="189"/>
    </location>
    <ligand>
        <name>UDP-N-acetyl-alpha-D-muramoyl-L-alanyl-D-glutamate</name>
        <dbReference type="ChEBI" id="CHEBI:83900"/>
    </ligand>
</feature>
<dbReference type="HAMAP" id="MF_00208">
    <property type="entry name" value="MurE"/>
    <property type="match status" value="1"/>
</dbReference>
<evidence type="ECO:0000259" key="9">
    <source>
        <dbReference type="Pfam" id="PF01225"/>
    </source>
</evidence>
<keyword evidence="13" id="KW-1185">Reference proteome</keyword>
<comment type="catalytic activity">
    <reaction evidence="7">
        <text>UDP-N-acetyl-alpha-D-muramoyl-L-alanyl-D-glutamate + meso-2,6-diaminopimelate + ATP = UDP-N-acetyl-alpha-D-muramoyl-L-alanyl-gamma-D-glutamyl-meso-2,6-diaminopimelate + ADP + phosphate + H(+)</text>
        <dbReference type="Rhea" id="RHEA:23676"/>
        <dbReference type="ChEBI" id="CHEBI:15378"/>
        <dbReference type="ChEBI" id="CHEBI:30616"/>
        <dbReference type="ChEBI" id="CHEBI:43474"/>
        <dbReference type="ChEBI" id="CHEBI:57791"/>
        <dbReference type="ChEBI" id="CHEBI:83900"/>
        <dbReference type="ChEBI" id="CHEBI:83905"/>
        <dbReference type="ChEBI" id="CHEBI:456216"/>
        <dbReference type="EC" id="6.3.2.13"/>
    </reaction>
</comment>
<dbReference type="InterPro" id="IPR004101">
    <property type="entry name" value="Mur_ligase_C"/>
</dbReference>
<evidence type="ECO:0000256" key="1">
    <source>
        <dbReference type="ARBA" id="ARBA00005898"/>
    </source>
</evidence>
<dbReference type="OrthoDB" id="9800958at2"/>
<dbReference type="Gene3D" id="3.90.190.20">
    <property type="entry name" value="Mur ligase, C-terminal domain"/>
    <property type="match status" value="1"/>
</dbReference>
<dbReference type="InterPro" id="IPR013221">
    <property type="entry name" value="Mur_ligase_cen"/>
</dbReference>
<dbReference type="SUPFAM" id="SSF53623">
    <property type="entry name" value="MurD-like peptide ligases, catalytic domain"/>
    <property type="match status" value="1"/>
</dbReference>
<evidence type="ECO:0000256" key="4">
    <source>
        <dbReference type="ARBA" id="ARBA00022984"/>
    </source>
</evidence>
<dbReference type="Proteomes" id="UP000484164">
    <property type="component" value="Unassembled WGS sequence"/>
</dbReference>
<dbReference type="GO" id="GO:0000287">
    <property type="term" value="F:magnesium ion binding"/>
    <property type="evidence" value="ECO:0007669"/>
    <property type="project" value="UniProtKB-UniRule"/>
</dbReference>
<evidence type="ECO:0000256" key="7">
    <source>
        <dbReference type="HAMAP-Rule" id="MF_00208"/>
    </source>
</evidence>
<dbReference type="PANTHER" id="PTHR23135:SF4">
    <property type="entry name" value="UDP-N-ACETYLMURAMOYL-L-ALANYL-D-GLUTAMATE--2,6-DIAMINOPIMELATE LIGASE MURE HOMOLOG, CHLOROPLASTIC"/>
    <property type="match status" value="1"/>
</dbReference>
<dbReference type="SUPFAM" id="SSF63418">
    <property type="entry name" value="MurE/MurF N-terminal domain"/>
    <property type="match status" value="1"/>
</dbReference>
<keyword evidence="7" id="KW-0963">Cytoplasm</keyword>
<comment type="subcellular location">
    <subcellularLocation>
        <location evidence="7 8">Cytoplasm</location>
    </subcellularLocation>
</comment>
<gene>
    <name evidence="7" type="primary">murE</name>
    <name evidence="12" type="ORF">F8C82_00115</name>
</gene>
<comment type="cofactor">
    <cofactor evidence="7">
        <name>Mg(2+)</name>
        <dbReference type="ChEBI" id="CHEBI:18420"/>
    </cofactor>
</comment>
<keyword evidence="7 12" id="KW-0436">Ligase</keyword>
<organism evidence="12 13">
    <name type="scientific">Phaeocystidibacter marisrubri</name>
    <dbReference type="NCBI Taxonomy" id="1577780"/>
    <lineage>
        <taxon>Bacteria</taxon>
        <taxon>Pseudomonadati</taxon>
        <taxon>Bacteroidota</taxon>
        <taxon>Flavobacteriia</taxon>
        <taxon>Flavobacteriales</taxon>
        <taxon>Phaeocystidibacteraceae</taxon>
        <taxon>Phaeocystidibacter</taxon>
    </lineage>
</organism>
<dbReference type="UniPathway" id="UPA00219"/>
<dbReference type="NCBIfam" id="NF001126">
    <property type="entry name" value="PRK00139.1-4"/>
    <property type="match status" value="1"/>
</dbReference>
<evidence type="ECO:0000313" key="13">
    <source>
        <dbReference type="Proteomes" id="UP000484164"/>
    </source>
</evidence>
<dbReference type="PANTHER" id="PTHR23135">
    <property type="entry name" value="MUR LIGASE FAMILY MEMBER"/>
    <property type="match status" value="1"/>
</dbReference>
<evidence type="ECO:0000256" key="8">
    <source>
        <dbReference type="RuleBase" id="RU004135"/>
    </source>
</evidence>
<feature type="binding site" evidence="7">
    <location>
        <position position="187"/>
    </location>
    <ligand>
        <name>UDP-N-acetyl-alpha-D-muramoyl-L-alanyl-D-glutamate</name>
        <dbReference type="ChEBI" id="CHEBI:83900"/>
    </ligand>
</feature>
<proteinExistence type="inferred from homology"/>
<evidence type="ECO:0000256" key="6">
    <source>
        <dbReference type="ARBA" id="ARBA00023316"/>
    </source>
</evidence>
<dbReference type="GO" id="GO:0005524">
    <property type="term" value="F:ATP binding"/>
    <property type="evidence" value="ECO:0007669"/>
    <property type="project" value="UniProtKB-UniRule"/>
</dbReference>
<keyword evidence="7" id="KW-0067">ATP-binding</keyword>
<dbReference type="InterPro" id="IPR036615">
    <property type="entry name" value="Mur_ligase_C_dom_sf"/>
</dbReference>
<sequence length="487" mass="53654">MRILKDILYKTGIDEIQGSTNVAVQSIVFDSRKVKKDCLFVAVRGTQVDGHQFIPQAISSGARAVICEEAPKCDLGTTTLVIVKDSAQALGQVAANYYNDPSTELKLVGVTGTNGKTTTATLMYELCMALDKKAGLLSTVRNKIGKEEIPATHTTPDPVTINKLLRQMVDAGCKYAFMEVSSHGLHQGRVDGIQFAGGVFTNITHDHLDYHKTFDDYILAKKKLFDMLPASAFALVNVDDRHGNTMLHHTKARKLGFGLRKPTDYKGRIMEQQLNGTLLRINDKEFWTKLIGDFNAYNITAVYAVARELGFDELHTLTALSTLGAVEGRFQYVRSPKGLIAIVDYAHTPDALKNVLETIENLRTGNETVYCVVGCGGDRDKSKRPEMAHIATSMADKAILTSDNPRTEDPETILRDMETGVEPQNYGKRLTITDRKEAIRTACSLANAGDIILVAGKGHEKYQDVNGTKHPFDDIAELNNAFTELQK</sequence>
<evidence type="ECO:0000256" key="3">
    <source>
        <dbReference type="ARBA" id="ARBA00022960"/>
    </source>
</evidence>
<dbReference type="InterPro" id="IPR005761">
    <property type="entry name" value="UDP-N-AcMur-Glu-dNH2Pim_ligase"/>
</dbReference>
<name>A0A6L3ZG91_9FLAO</name>
<evidence type="ECO:0000259" key="10">
    <source>
        <dbReference type="Pfam" id="PF02875"/>
    </source>
</evidence>
<dbReference type="GO" id="GO:0051301">
    <property type="term" value="P:cell division"/>
    <property type="evidence" value="ECO:0007669"/>
    <property type="project" value="UniProtKB-KW"/>
</dbReference>
<feature type="binding site" evidence="7">
    <location>
        <position position="31"/>
    </location>
    <ligand>
        <name>UDP-N-acetyl-alpha-D-muramoyl-L-alanyl-D-glutamate</name>
        <dbReference type="ChEBI" id="CHEBI:83900"/>
    </ligand>
</feature>
<feature type="domain" description="Mur ligase central" evidence="11">
    <location>
        <begin position="110"/>
        <end position="306"/>
    </location>
</feature>
<feature type="domain" description="Mur ligase C-terminal" evidence="10">
    <location>
        <begin position="328"/>
        <end position="458"/>
    </location>
</feature>